<reference evidence="3" key="1">
    <citation type="submission" date="2015-12" db="EMBL/GenBank/DDBJ databases">
        <title>FDA dAtabase for Regulatory Grade micrObial Sequences (FDA-ARGOS): Supporting development and validation of Infectious Disease Dx tests.</title>
        <authorList>
            <person name="Hoffmann M."/>
            <person name="Allard M."/>
            <person name="Evans P."/>
            <person name="Brown E."/>
            <person name="Tallon L.J."/>
            <person name="Sadzewicz L."/>
            <person name="Sengamalay N."/>
            <person name="Ott S."/>
            <person name="Godinez A."/>
            <person name="Nagaraj S."/>
            <person name="Vyas G."/>
            <person name="Aluvathingal J."/>
            <person name="Nadendla S."/>
            <person name="Geyer C."/>
            <person name="Sichtig H."/>
        </authorList>
    </citation>
    <scope>NUCLEOTIDE SEQUENCE [LARGE SCALE GENOMIC DNA]</scope>
    <source>
        <strain evidence="3">ATCC 43516</strain>
    </source>
</reference>
<accession>A0A0B4IS94</accession>
<organism evidence="2 4">
    <name type="scientific">Vibrio harveyi</name>
    <name type="common">Beneckea harveyi</name>
    <dbReference type="NCBI Taxonomy" id="669"/>
    <lineage>
        <taxon>Bacteria</taxon>
        <taxon>Pseudomonadati</taxon>
        <taxon>Pseudomonadota</taxon>
        <taxon>Gammaproteobacteria</taxon>
        <taxon>Vibrionales</taxon>
        <taxon>Vibrionaceae</taxon>
        <taxon>Vibrio</taxon>
    </lineage>
</organism>
<dbReference type="Proteomes" id="UP000067422">
    <property type="component" value="Chromosome 1"/>
</dbReference>
<evidence type="ECO:0000313" key="3">
    <source>
        <dbReference type="Proteomes" id="UP000067422"/>
    </source>
</evidence>
<proteinExistence type="predicted"/>
<sequence length="140" mass="16208">MYEVIFIGGESHGENISLNSLPLTVDKNGEKYSLFGLTDPNYDKPYKIYCTKYSIAERYIPQIVKVEFIGGHWDREFEHRILGWIPTRVNRTREVLDNLITNSYELVTQFSDGKTVHAYASEDVPEVFLNERMQALLKGD</sequence>
<gene>
    <name evidence="1" type="ORF">AL538_02030</name>
    <name evidence="2" type="ORF">DS957_022370</name>
</gene>
<dbReference type="EMBL" id="QOUW02000127">
    <property type="protein sequence ID" value="RIW05812.1"/>
    <property type="molecule type" value="Genomic_DNA"/>
</dbReference>
<evidence type="ECO:0000313" key="2">
    <source>
        <dbReference type="EMBL" id="RIW05812.1"/>
    </source>
</evidence>
<dbReference type="OrthoDB" id="9859343at2"/>
<dbReference type="EMBL" id="CP014038">
    <property type="protein sequence ID" value="AMF96595.1"/>
    <property type="molecule type" value="Genomic_DNA"/>
</dbReference>
<evidence type="ECO:0000313" key="4">
    <source>
        <dbReference type="Proteomes" id="UP000253437"/>
    </source>
</evidence>
<dbReference type="RefSeq" id="WP_017817999.1">
    <property type="nucleotide sequence ID" value="NZ_AP031614.1"/>
</dbReference>
<reference evidence="1" key="2">
    <citation type="submission" date="2018-01" db="EMBL/GenBank/DDBJ databases">
        <title>FDA dAtabase for Regulatory Grade micrObial Sequences (FDA-ARGOS): Supporting development and validation of Infectious Disease Dx tests.</title>
        <authorList>
            <person name="Hoffmann M."/>
            <person name="Allard M."/>
            <person name="Evans P."/>
            <person name="Brown E."/>
            <person name="Tallon L."/>
            <person name="Sadzewicz L."/>
            <person name="Sengamalay N."/>
            <person name="Ott S."/>
            <person name="Godinez A."/>
            <person name="Nagaraj S."/>
            <person name="Vyas G."/>
            <person name="Aluvathingal J."/>
            <person name="Nadendla S."/>
            <person name="Geyer C."/>
            <person name="Sichtig H."/>
        </authorList>
    </citation>
    <scope>NUCLEOTIDE SEQUENCE</scope>
    <source>
        <strain evidence="1">FDAARGOS_107</strain>
    </source>
</reference>
<dbReference type="AlphaFoldDB" id="A0A0B4IS94"/>
<keyword evidence="3" id="KW-1185">Reference proteome</keyword>
<name>A0A0B4IS94_VIBHA</name>
<reference evidence="2 4" key="3">
    <citation type="submission" date="2018-08" db="EMBL/GenBank/DDBJ databases">
        <title>Vibrio harveyi strains pathogenic to white snook Centropomus viridis Lockington (1877) and potential probiotic bacteria.</title>
        <authorList>
            <person name="Soto-Rodriguez S."/>
            <person name="Gomez-Gil B."/>
            <person name="Lozano-Olvera R."/>
        </authorList>
    </citation>
    <scope>NUCLEOTIDE SEQUENCE [LARGE SCALE GENOMIC DNA]</scope>
    <source>
        <strain evidence="2 4">CAIM 1508</strain>
    </source>
</reference>
<evidence type="ECO:0000313" key="1">
    <source>
        <dbReference type="EMBL" id="AMF96595.1"/>
    </source>
</evidence>
<dbReference type="Proteomes" id="UP000253437">
    <property type="component" value="Unassembled WGS sequence"/>
</dbReference>
<protein>
    <submittedName>
        <fullName evidence="2">Uncharacterized protein</fullName>
    </submittedName>
</protein>
<dbReference type="KEGG" id="vhr:AL538_02030"/>
<dbReference type="GeneID" id="83581597"/>